<sequence length="210" mass="21225">MKFLATLFALMAIASVTAAPTKIDSDKASVKGLAASKAAKAKAAKGKGSKASSSVNNANSTATVDNSAANNASSTSTAASATRTRVCDQGDQSLAAGLQAAVPPCKRCRNATAAADFADGQTRLQQFVDTMALQLQMATTIADDGSFAQTQLKLTAQTTLVKGLAGGDVKTSANTLTQLAQSFLDSTNNAQDGASQALIDCFLPLNVVSG</sequence>
<keyword evidence="2" id="KW-0732">Signal</keyword>
<feature type="region of interest" description="Disordered" evidence="1">
    <location>
        <begin position="45"/>
        <end position="83"/>
    </location>
</feature>
<evidence type="ECO:0000256" key="2">
    <source>
        <dbReference type="SAM" id="SignalP"/>
    </source>
</evidence>
<name>A0AAW0DY59_9AGAR</name>
<proteinExistence type="predicted"/>
<keyword evidence="4" id="KW-1185">Reference proteome</keyword>
<feature type="signal peptide" evidence="2">
    <location>
        <begin position="1"/>
        <end position="18"/>
    </location>
</feature>
<dbReference type="Proteomes" id="UP001362999">
    <property type="component" value="Unassembled WGS sequence"/>
</dbReference>
<evidence type="ECO:0000256" key="1">
    <source>
        <dbReference type="SAM" id="MobiDB-lite"/>
    </source>
</evidence>
<dbReference type="AlphaFoldDB" id="A0AAW0DY59"/>
<comment type="caution">
    <text evidence="3">The sequence shown here is derived from an EMBL/GenBank/DDBJ whole genome shotgun (WGS) entry which is preliminary data.</text>
</comment>
<feature type="compositionally biased region" description="Low complexity" evidence="1">
    <location>
        <begin position="49"/>
        <end position="83"/>
    </location>
</feature>
<feature type="chain" id="PRO_5043564391" evidence="2">
    <location>
        <begin position="19"/>
        <end position="210"/>
    </location>
</feature>
<evidence type="ECO:0000313" key="4">
    <source>
        <dbReference type="Proteomes" id="UP001362999"/>
    </source>
</evidence>
<evidence type="ECO:0000313" key="3">
    <source>
        <dbReference type="EMBL" id="KAK7055912.1"/>
    </source>
</evidence>
<gene>
    <name evidence="3" type="ORF">R3P38DRAFT_3304955</name>
</gene>
<protein>
    <submittedName>
        <fullName evidence="3">Uncharacterized protein</fullName>
    </submittedName>
</protein>
<accession>A0AAW0DY59</accession>
<reference evidence="3 4" key="1">
    <citation type="journal article" date="2024" name="J Genomics">
        <title>Draft genome sequencing and assembly of Favolaschia claudopus CIRM-BRFM 2984 isolated from oak limbs.</title>
        <authorList>
            <person name="Navarro D."/>
            <person name="Drula E."/>
            <person name="Chaduli D."/>
            <person name="Cazenave R."/>
            <person name="Ahrendt S."/>
            <person name="Wang J."/>
            <person name="Lipzen A."/>
            <person name="Daum C."/>
            <person name="Barry K."/>
            <person name="Grigoriev I.V."/>
            <person name="Favel A."/>
            <person name="Rosso M.N."/>
            <person name="Martin F."/>
        </authorList>
    </citation>
    <scope>NUCLEOTIDE SEQUENCE [LARGE SCALE GENOMIC DNA]</scope>
    <source>
        <strain evidence="3 4">CIRM-BRFM 2984</strain>
    </source>
</reference>
<organism evidence="3 4">
    <name type="scientific">Favolaschia claudopus</name>
    <dbReference type="NCBI Taxonomy" id="2862362"/>
    <lineage>
        <taxon>Eukaryota</taxon>
        <taxon>Fungi</taxon>
        <taxon>Dikarya</taxon>
        <taxon>Basidiomycota</taxon>
        <taxon>Agaricomycotina</taxon>
        <taxon>Agaricomycetes</taxon>
        <taxon>Agaricomycetidae</taxon>
        <taxon>Agaricales</taxon>
        <taxon>Marasmiineae</taxon>
        <taxon>Mycenaceae</taxon>
        <taxon>Favolaschia</taxon>
    </lineage>
</organism>
<dbReference type="EMBL" id="JAWWNJ010000005">
    <property type="protein sequence ID" value="KAK7055912.1"/>
    <property type="molecule type" value="Genomic_DNA"/>
</dbReference>